<dbReference type="PANTHER" id="PTHR11616:SF280">
    <property type="entry name" value="TRANSPORTER"/>
    <property type="match status" value="1"/>
</dbReference>
<keyword evidence="6" id="KW-0479">Metal-binding</keyword>
<proteinExistence type="predicted"/>
<dbReference type="PANTHER" id="PTHR11616">
    <property type="entry name" value="SODIUM/CHLORIDE DEPENDENT TRANSPORTER"/>
    <property type="match status" value="1"/>
</dbReference>
<feature type="transmembrane region" description="Helical" evidence="8">
    <location>
        <begin position="141"/>
        <end position="166"/>
    </location>
</feature>
<evidence type="ECO:0000256" key="6">
    <source>
        <dbReference type="PIRSR" id="PIRSR600175-1"/>
    </source>
</evidence>
<evidence type="ECO:0000313" key="10">
    <source>
        <dbReference type="Proteomes" id="UP001152622"/>
    </source>
</evidence>
<sequence>MLDDVAGSITFATASPDSFTSVTCAQCEPALICEENGAPMAKLPILVFSGKCQWSCMVLGCEHRSHYRTSGPHATLMESVSDSLFLYVASLVTTISDVFPNTLRKPGRHEVLVLIIVLICFLFGLLLVTEGGFNVFNMIGMHGISGAGLMFIACFETITIGWIYGADRFYDNIEDMIGYQPFPVIKYCWLFVTPLFCVVLIIYSLAMPWIYPGLWITKTAALLMLAPILCIPVFVLVPISKDQLDFTTPASDLKQARPYKPRLSLCKRVILGGRKPDSKQADEEKPAAESTSGV</sequence>
<accession>A0A9Q1GDG1</accession>
<dbReference type="GO" id="GO:0005332">
    <property type="term" value="F:gamma-aminobutyric acid:sodium:chloride symporter activity"/>
    <property type="evidence" value="ECO:0007669"/>
    <property type="project" value="TreeGrafter"/>
</dbReference>
<dbReference type="EMBL" id="JAINUF010000001">
    <property type="protein sequence ID" value="KAJ8381444.1"/>
    <property type="molecule type" value="Genomic_DNA"/>
</dbReference>
<feature type="compositionally biased region" description="Basic and acidic residues" evidence="7">
    <location>
        <begin position="274"/>
        <end position="287"/>
    </location>
</feature>
<evidence type="ECO:0000256" key="3">
    <source>
        <dbReference type="ARBA" id="ARBA00022692"/>
    </source>
</evidence>
<name>A0A9Q1GDG1_SYNKA</name>
<dbReference type="OrthoDB" id="8935452at2759"/>
<evidence type="ECO:0000256" key="5">
    <source>
        <dbReference type="ARBA" id="ARBA00023136"/>
    </source>
</evidence>
<dbReference type="GO" id="GO:0042995">
    <property type="term" value="C:cell projection"/>
    <property type="evidence" value="ECO:0007669"/>
    <property type="project" value="TreeGrafter"/>
</dbReference>
<keyword evidence="6" id="KW-0915">Sodium</keyword>
<dbReference type="PRINTS" id="PR00176">
    <property type="entry name" value="NANEUSMPORT"/>
</dbReference>
<feature type="binding site" evidence="6">
    <location>
        <position position="83"/>
    </location>
    <ligand>
        <name>Na(+)</name>
        <dbReference type="ChEBI" id="CHEBI:29101"/>
        <label>1</label>
    </ligand>
</feature>
<evidence type="ECO:0000256" key="1">
    <source>
        <dbReference type="ARBA" id="ARBA00004141"/>
    </source>
</evidence>
<dbReference type="InterPro" id="IPR000175">
    <property type="entry name" value="Na/ntran_symport"/>
</dbReference>
<gene>
    <name evidence="9" type="ORF">SKAU_G00022220</name>
</gene>
<dbReference type="Pfam" id="PF00209">
    <property type="entry name" value="SNF"/>
    <property type="match status" value="1"/>
</dbReference>
<organism evidence="9 10">
    <name type="scientific">Synaphobranchus kaupii</name>
    <name type="common">Kaup's arrowtooth eel</name>
    <dbReference type="NCBI Taxonomy" id="118154"/>
    <lineage>
        <taxon>Eukaryota</taxon>
        <taxon>Metazoa</taxon>
        <taxon>Chordata</taxon>
        <taxon>Craniata</taxon>
        <taxon>Vertebrata</taxon>
        <taxon>Euteleostomi</taxon>
        <taxon>Actinopterygii</taxon>
        <taxon>Neopterygii</taxon>
        <taxon>Teleostei</taxon>
        <taxon>Anguilliformes</taxon>
        <taxon>Synaphobranchidae</taxon>
        <taxon>Synaphobranchus</taxon>
    </lineage>
</organism>
<keyword evidence="2" id="KW-0813">Transport</keyword>
<evidence type="ECO:0000256" key="7">
    <source>
        <dbReference type="SAM" id="MobiDB-lite"/>
    </source>
</evidence>
<dbReference type="PROSITE" id="PS50267">
    <property type="entry name" value="NA_NEUROTRAN_SYMP_3"/>
    <property type="match status" value="1"/>
</dbReference>
<keyword evidence="3 8" id="KW-0812">Transmembrane</keyword>
<evidence type="ECO:0000256" key="2">
    <source>
        <dbReference type="ARBA" id="ARBA00022448"/>
    </source>
</evidence>
<dbReference type="AlphaFoldDB" id="A0A9Q1GDG1"/>
<feature type="binding site" evidence="6">
    <location>
        <position position="82"/>
    </location>
    <ligand>
        <name>Na(+)</name>
        <dbReference type="ChEBI" id="CHEBI:29101"/>
        <label>1</label>
    </ligand>
</feature>
<dbReference type="SUPFAM" id="SSF161070">
    <property type="entry name" value="SNF-like"/>
    <property type="match status" value="1"/>
</dbReference>
<comment type="caution">
    <text evidence="9">The sequence shown here is derived from an EMBL/GenBank/DDBJ whole genome shotgun (WGS) entry which is preliminary data.</text>
</comment>
<feature type="transmembrane region" description="Helical" evidence="8">
    <location>
        <begin position="216"/>
        <end position="237"/>
    </location>
</feature>
<keyword evidence="10" id="KW-1185">Reference proteome</keyword>
<feature type="transmembrane region" description="Helical" evidence="8">
    <location>
        <begin position="187"/>
        <end position="210"/>
    </location>
</feature>
<dbReference type="InterPro" id="IPR037272">
    <property type="entry name" value="SNS_sf"/>
</dbReference>
<comment type="subcellular location">
    <subcellularLocation>
        <location evidence="1">Membrane</location>
        <topology evidence="1">Multi-pass membrane protein</topology>
    </subcellularLocation>
</comment>
<feature type="transmembrane region" description="Helical" evidence="8">
    <location>
        <begin position="111"/>
        <end position="129"/>
    </location>
</feature>
<evidence type="ECO:0000256" key="8">
    <source>
        <dbReference type="SAM" id="Phobius"/>
    </source>
</evidence>
<dbReference type="GO" id="GO:0046872">
    <property type="term" value="F:metal ion binding"/>
    <property type="evidence" value="ECO:0007669"/>
    <property type="project" value="UniProtKB-KW"/>
</dbReference>
<evidence type="ECO:0000313" key="9">
    <source>
        <dbReference type="EMBL" id="KAJ8381444.1"/>
    </source>
</evidence>
<dbReference type="GO" id="GO:0005886">
    <property type="term" value="C:plasma membrane"/>
    <property type="evidence" value="ECO:0007669"/>
    <property type="project" value="TreeGrafter"/>
</dbReference>
<evidence type="ECO:0000256" key="4">
    <source>
        <dbReference type="ARBA" id="ARBA00022989"/>
    </source>
</evidence>
<keyword evidence="4 8" id="KW-1133">Transmembrane helix</keyword>
<dbReference type="Proteomes" id="UP001152622">
    <property type="component" value="Chromosome 1"/>
</dbReference>
<reference evidence="9" key="1">
    <citation type="journal article" date="2023" name="Science">
        <title>Genome structures resolve the early diversification of teleost fishes.</title>
        <authorList>
            <person name="Parey E."/>
            <person name="Louis A."/>
            <person name="Montfort J."/>
            <person name="Bouchez O."/>
            <person name="Roques C."/>
            <person name="Iampietro C."/>
            <person name="Lluch J."/>
            <person name="Castinel A."/>
            <person name="Donnadieu C."/>
            <person name="Desvignes T."/>
            <person name="Floi Bucao C."/>
            <person name="Jouanno E."/>
            <person name="Wen M."/>
            <person name="Mejri S."/>
            <person name="Dirks R."/>
            <person name="Jansen H."/>
            <person name="Henkel C."/>
            <person name="Chen W.J."/>
            <person name="Zahm M."/>
            <person name="Cabau C."/>
            <person name="Klopp C."/>
            <person name="Thompson A.W."/>
            <person name="Robinson-Rechavi M."/>
            <person name="Braasch I."/>
            <person name="Lecointre G."/>
            <person name="Bobe J."/>
            <person name="Postlethwait J.H."/>
            <person name="Berthelot C."/>
            <person name="Roest Crollius H."/>
            <person name="Guiguen Y."/>
        </authorList>
    </citation>
    <scope>NUCLEOTIDE SEQUENCE</scope>
    <source>
        <strain evidence="9">WJC10195</strain>
    </source>
</reference>
<protein>
    <submittedName>
        <fullName evidence="9">Uncharacterized protein</fullName>
    </submittedName>
</protein>
<keyword evidence="5 8" id="KW-0472">Membrane</keyword>
<feature type="region of interest" description="Disordered" evidence="7">
    <location>
        <begin position="274"/>
        <end position="294"/>
    </location>
</feature>